<dbReference type="PANTHER" id="PTHR43496">
    <property type="entry name" value="PROTEIN LPLB"/>
    <property type="match status" value="1"/>
</dbReference>
<keyword evidence="5 6" id="KW-0472">Membrane</keyword>
<accession>A0A9E3ZXD3</accession>
<name>A0A9E3ZXD3_9ENTE</name>
<dbReference type="Gene3D" id="1.10.3720.10">
    <property type="entry name" value="MetI-like"/>
    <property type="match status" value="1"/>
</dbReference>
<dbReference type="SUPFAM" id="SSF161098">
    <property type="entry name" value="MetI-like"/>
    <property type="match status" value="1"/>
</dbReference>
<feature type="transmembrane region" description="Helical" evidence="6">
    <location>
        <begin position="32"/>
        <end position="57"/>
    </location>
</feature>
<feature type="transmembrane region" description="Helical" evidence="6">
    <location>
        <begin position="95"/>
        <end position="116"/>
    </location>
</feature>
<dbReference type="GO" id="GO:0005886">
    <property type="term" value="C:plasma membrane"/>
    <property type="evidence" value="ECO:0007669"/>
    <property type="project" value="UniProtKB-SubCell"/>
</dbReference>
<evidence type="ECO:0000313" key="8">
    <source>
        <dbReference type="EMBL" id="MCC9273259.1"/>
    </source>
</evidence>
<evidence type="ECO:0000259" key="7">
    <source>
        <dbReference type="PROSITE" id="PS50928"/>
    </source>
</evidence>
<dbReference type="GO" id="GO:0055085">
    <property type="term" value="P:transmembrane transport"/>
    <property type="evidence" value="ECO:0007669"/>
    <property type="project" value="InterPro"/>
</dbReference>
<dbReference type="EMBL" id="JAJJVO010000051">
    <property type="protein sequence ID" value="MCC9273259.1"/>
    <property type="molecule type" value="Genomic_DNA"/>
</dbReference>
<evidence type="ECO:0000256" key="2">
    <source>
        <dbReference type="ARBA" id="ARBA00022448"/>
    </source>
</evidence>
<keyword evidence="3 6" id="KW-0812">Transmembrane</keyword>
<dbReference type="Pfam" id="PF00528">
    <property type="entry name" value="BPD_transp_1"/>
    <property type="match status" value="1"/>
</dbReference>
<protein>
    <submittedName>
        <fullName evidence="8">ABC transporter permease subunit</fullName>
    </submittedName>
</protein>
<organism evidence="8 9">
    <name type="scientific">Enterococcus aquimarinus</name>
    <dbReference type="NCBI Taxonomy" id="328396"/>
    <lineage>
        <taxon>Bacteria</taxon>
        <taxon>Bacillati</taxon>
        <taxon>Bacillota</taxon>
        <taxon>Bacilli</taxon>
        <taxon>Lactobacillales</taxon>
        <taxon>Enterococcaceae</taxon>
        <taxon>Enterococcus</taxon>
    </lineage>
</organism>
<reference evidence="8" key="2">
    <citation type="submission" date="2021-11" db="EMBL/GenBank/DDBJ databases">
        <authorList>
            <person name="Gilroy R."/>
        </authorList>
    </citation>
    <scope>NUCLEOTIDE SEQUENCE</scope>
    <source>
        <strain evidence="8">150</strain>
    </source>
</reference>
<dbReference type="InterPro" id="IPR035906">
    <property type="entry name" value="MetI-like_sf"/>
</dbReference>
<proteinExistence type="inferred from homology"/>
<sequence>MEAKQDKIESKGLKVKANRKNFSKRLWKQRELILLSIPFVIYILVFNYAPLAGWVIAFQNYRPGFSFFEQEWVGLANFRLLFADPAFLRVIRNTLAMGIINLSLGFFFSIGFAVLLNEVRSRHVKKVVQTVSYLPHFLSWIIVTGIILDVLSPETGIINQLLMSFNLIDRPINFLSDPKYFWWIVGFSNVWKSTGWGSIIYLSAMAAINDELYEAAEMDGANRIRKIWHITLPGIKPTIFILLLINIGGVLNAGFEVQYLLGNGLVQEVSQTIDIFVLKYGISLNNYSFATAAGVFNSFVSIILITSGNKLAKLAGEESLF</sequence>
<evidence type="ECO:0000256" key="4">
    <source>
        <dbReference type="ARBA" id="ARBA00022989"/>
    </source>
</evidence>
<reference evidence="8" key="1">
    <citation type="journal article" date="2021" name="PeerJ">
        <title>Extensive microbial diversity within the chicken gut microbiome revealed by metagenomics and culture.</title>
        <authorList>
            <person name="Gilroy R."/>
            <person name="Ravi A."/>
            <person name="Getino M."/>
            <person name="Pursley I."/>
            <person name="Horton D.L."/>
            <person name="Alikhan N.F."/>
            <person name="Baker D."/>
            <person name="Gharbi K."/>
            <person name="Hall N."/>
            <person name="Watson M."/>
            <person name="Adriaenssens E.M."/>
            <person name="Foster-Nyarko E."/>
            <person name="Jarju S."/>
            <person name="Secka A."/>
            <person name="Antonio M."/>
            <person name="Oren A."/>
            <person name="Chaudhuri R.R."/>
            <person name="La Ragione R."/>
            <person name="Hildebrand F."/>
            <person name="Pallen M.J."/>
        </authorList>
    </citation>
    <scope>NUCLEOTIDE SEQUENCE</scope>
    <source>
        <strain evidence="8">150</strain>
    </source>
</reference>
<feature type="transmembrane region" description="Helical" evidence="6">
    <location>
        <begin position="227"/>
        <end position="251"/>
    </location>
</feature>
<evidence type="ECO:0000256" key="1">
    <source>
        <dbReference type="ARBA" id="ARBA00004141"/>
    </source>
</evidence>
<feature type="transmembrane region" description="Helical" evidence="6">
    <location>
        <begin position="287"/>
        <end position="305"/>
    </location>
</feature>
<evidence type="ECO:0000256" key="3">
    <source>
        <dbReference type="ARBA" id="ARBA00022692"/>
    </source>
</evidence>
<comment type="similarity">
    <text evidence="6">Belongs to the binding-protein-dependent transport system permease family.</text>
</comment>
<keyword evidence="4 6" id="KW-1133">Transmembrane helix</keyword>
<evidence type="ECO:0000256" key="5">
    <source>
        <dbReference type="ARBA" id="ARBA00023136"/>
    </source>
</evidence>
<evidence type="ECO:0000313" key="9">
    <source>
        <dbReference type="Proteomes" id="UP000813384"/>
    </source>
</evidence>
<feature type="transmembrane region" description="Helical" evidence="6">
    <location>
        <begin position="137"/>
        <end position="160"/>
    </location>
</feature>
<feature type="domain" description="ABC transmembrane type-1" evidence="7">
    <location>
        <begin position="91"/>
        <end position="308"/>
    </location>
</feature>
<dbReference type="AlphaFoldDB" id="A0A9E3ZXD3"/>
<gene>
    <name evidence="8" type="ORF">K8V42_03090</name>
</gene>
<comment type="caution">
    <text evidence="8">The sequence shown here is derived from an EMBL/GenBank/DDBJ whole genome shotgun (WGS) entry which is preliminary data.</text>
</comment>
<dbReference type="PANTHER" id="PTHR43496:SF1">
    <property type="entry name" value="POLYGALACTURONAN_RHAMNOGALACTURONAN TRANSPORT SYSTEM PERMEASE PROTEIN YTEP"/>
    <property type="match status" value="1"/>
</dbReference>
<comment type="subcellular location">
    <subcellularLocation>
        <location evidence="6">Cell membrane</location>
        <topology evidence="6">Multi-pass membrane protein</topology>
    </subcellularLocation>
    <subcellularLocation>
        <location evidence="1">Membrane</location>
        <topology evidence="1">Multi-pass membrane protein</topology>
    </subcellularLocation>
</comment>
<dbReference type="Proteomes" id="UP000813384">
    <property type="component" value="Unassembled WGS sequence"/>
</dbReference>
<dbReference type="CDD" id="cd06261">
    <property type="entry name" value="TM_PBP2"/>
    <property type="match status" value="1"/>
</dbReference>
<dbReference type="InterPro" id="IPR000515">
    <property type="entry name" value="MetI-like"/>
</dbReference>
<feature type="transmembrane region" description="Helical" evidence="6">
    <location>
        <begin position="180"/>
        <end position="206"/>
    </location>
</feature>
<keyword evidence="2 6" id="KW-0813">Transport</keyword>
<dbReference type="PROSITE" id="PS50928">
    <property type="entry name" value="ABC_TM1"/>
    <property type="match status" value="1"/>
</dbReference>
<evidence type="ECO:0000256" key="6">
    <source>
        <dbReference type="RuleBase" id="RU363032"/>
    </source>
</evidence>